<name>A0ACC1X1E3_MELAZ</name>
<organism evidence="1 2">
    <name type="scientific">Melia azedarach</name>
    <name type="common">Chinaberry tree</name>
    <dbReference type="NCBI Taxonomy" id="155640"/>
    <lineage>
        <taxon>Eukaryota</taxon>
        <taxon>Viridiplantae</taxon>
        <taxon>Streptophyta</taxon>
        <taxon>Embryophyta</taxon>
        <taxon>Tracheophyta</taxon>
        <taxon>Spermatophyta</taxon>
        <taxon>Magnoliopsida</taxon>
        <taxon>eudicotyledons</taxon>
        <taxon>Gunneridae</taxon>
        <taxon>Pentapetalae</taxon>
        <taxon>rosids</taxon>
        <taxon>malvids</taxon>
        <taxon>Sapindales</taxon>
        <taxon>Meliaceae</taxon>
        <taxon>Melia</taxon>
    </lineage>
</organism>
<gene>
    <name evidence="1" type="ORF">OWV82_022019</name>
</gene>
<protein>
    <submittedName>
        <fullName evidence="1">Uncharacterized protein</fullName>
    </submittedName>
</protein>
<reference evidence="1 2" key="1">
    <citation type="journal article" date="2023" name="Science">
        <title>Complex scaffold remodeling in plant triterpene biosynthesis.</title>
        <authorList>
            <person name="De La Pena R."/>
            <person name="Hodgson H."/>
            <person name="Liu J.C."/>
            <person name="Stephenson M.J."/>
            <person name="Martin A.C."/>
            <person name="Owen C."/>
            <person name="Harkess A."/>
            <person name="Leebens-Mack J."/>
            <person name="Jimenez L.E."/>
            <person name="Osbourn A."/>
            <person name="Sattely E.S."/>
        </authorList>
    </citation>
    <scope>NUCLEOTIDE SEQUENCE [LARGE SCALE GENOMIC DNA]</scope>
    <source>
        <strain evidence="2">cv. JPN11</strain>
        <tissue evidence="1">Leaf</tissue>
    </source>
</reference>
<dbReference type="EMBL" id="CM051405">
    <property type="protein sequence ID" value="KAJ4705211.1"/>
    <property type="molecule type" value="Genomic_DNA"/>
</dbReference>
<comment type="caution">
    <text evidence="1">The sequence shown here is derived from an EMBL/GenBank/DDBJ whole genome shotgun (WGS) entry which is preliminary data.</text>
</comment>
<evidence type="ECO:0000313" key="2">
    <source>
        <dbReference type="Proteomes" id="UP001164539"/>
    </source>
</evidence>
<accession>A0ACC1X1E3</accession>
<proteinExistence type="predicted"/>
<dbReference type="Proteomes" id="UP001164539">
    <property type="component" value="Chromosome 12"/>
</dbReference>
<sequence>MERNDLITIASIEKHEEWLIDIKENLEPQPECCIYKVPKDLRKIKEDAYTPQVISIGPLHHGKEELSDMEKQKIRLKREFIKRITKKTWQELITFIEMQEQYIRNCYEEMPKFKKLEFVRMILYDAIFIIELFLRCYRGERDYLLNDVWFSAIRLDLQLLENQLPYFILSEIYKLAFPNPTLRGQNYPSFFFLSYIFLSDFMFSGVPNEVEVKHFVDLRRYVLTNTYPVPCTVESFRVLPCALKLQESGVKFNGIIQGQGLLHIKFEMKNRRIPWLQVHKELQIPQLQVYDDTESLIRNVMALEQCHYPLETHVCNYIDLMDNLINTEEDVNLLVEDGIITNNVGDNAKIAKMFNEFGQQINGSPSCYRDIIRDLKAHYENPWNHAMATLKRVYFSNYWRGTGTIAAILFSPFRD</sequence>
<evidence type="ECO:0000313" key="1">
    <source>
        <dbReference type="EMBL" id="KAJ4705211.1"/>
    </source>
</evidence>
<keyword evidence="2" id="KW-1185">Reference proteome</keyword>